<organism evidence="2">
    <name type="scientific">marine sediment metagenome</name>
    <dbReference type="NCBI Taxonomy" id="412755"/>
    <lineage>
        <taxon>unclassified sequences</taxon>
        <taxon>metagenomes</taxon>
        <taxon>ecological metagenomes</taxon>
    </lineage>
</organism>
<dbReference type="EMBL" id="BARV01000751">
    <property type="protein sequence ID" value="GAI01820.1"/>
    <property type="molecule type" value="Genomic_DNA"/>
</dbReference>
<dbReference type="Pfam" id="PF02645">
    <property type="entry name" value="DegV"/>
    <property type="match status" value="1"/>
</dbReference>
<evidence type="ECO:0000313" key="2">
    <source>
        <dbReference type="EMBL" id="GAI01820.1"/>
    </source>
</evidence>
<sequence length="278" mass="30063">MAIRIVTDSTSDIPREVAQNLGISIVPLTVSFGKEAYRDGIDLSNKEFYSKLVQSKTLPKTSQPSIGEFVDAYKTHAQQDNDIISIHVSNKLSGTYRTALLARETMGNDCHIEVVDSESVSMGLGLAVIATAKAVRNGASFKEAMEIAHRCTTQTHLVALLQTLEYLEKGGRLGKGKALLGSLLHVKPMIVVREGEVQPFGMARTTKGALQRLYDFVNTLLHIRGLSIIYTTVSKEVEILAKLLAPLFPRDLILVTQAGPIIGTHTGPGTVAVAALVE</sequence>
<keyword evidence="1" id="KW-0446">Lipid-binding</keyword>
<dbReference type="PANTHER" id="PTHR33434:SF2">
    <property type="entry name" value="FATTY ACID-BINDING PROTEIN TM_1468"/>
    <property type="match status" value="1"/>
</dbReference>
<dbReference type="InterPro" id="IPR050270">
    <property type="entry name" value="DegV_domain_contain"/>
</dbReference>
<evidence type="ECO:0000256" key="1">
    <source>
        <dbReference type="ARBA" id="ARBA00023121"/>
    </source>
</evidence>
<dbReference type="InterPro" id="IPR003797">
    <property type="entry name" value="DegV"/>
</dbReference>
<dbReference type="InterPro" id="IPR043168">
    <property type="entry name" value="DegV_C"/>
</dbReference>
<dbReference type="GO" id="GO:0008289">
    <property type="term" value="F:lipid binding"/>
    <property type="evidence" value="ECO:0007669"/>
    <property type="project" value="UniProtKB-KW"/>
</dbReference>
<comment type="caution">
    <text evidence="2">The sequence shown here is derived from an EMBL/GenBank/DDBJ whole genome shotgun (WGS) entry which is preliminary data.</text>
</comment>
<dbReference type="PANTHER" id="PTHR33434">
    <property type="entry name" value="DEGV DOMAIN-CONTAINING PROTEIN DR_1986-RELATED"/>
    <property type="match status" value="1"/>
</dbReference>
<name>X1LHG3_9ZZZZ</name>
<dbReference type="Gene3D" id="3.40.50.10170">
    <property type="match status" value="1"/>
</dbReference>
<accession>X1LHG3</accession>
<gene>
    <name evidence="2" type="ORF">S06H3_02533</name>
</gene>
<dbReference type="NCBIfam" id="TIGR00762">
    <property type="entry name" value="DegV"/>
    <property type="match status" value="1"/>
</dbReference>
<dbReference type="Gene3D" id="3.30.1180.10">
    <property type="match status" value="1"/>
</dbReference>
<dbReference type="AlphaFoldDB" id="X1LHG3"/>
<protein>
    <recommendedName>
        <fullName evidence="3">DegV family protein</fullName>
    </recommendedName>
</protein>
<dbReference type="PROSITE" id="PS51482">
    <property type="entry name" value="DEGV"/>
    <property type="match status" value="1"/>
</dbReference>
<dbReference type="SUPFAM" id="SSF82549">
    <property type="entry name" value="DAK1/DegV-like"/>
    <property type="match status" value="1"/>
</dbReference>
<evidence type="ECO:0008006" key="3">
    <source>
        <dbReference type="Google" id="ProtNLM"/>
    </source>
</evidence>
<reference evidence="2" key="1">
    <citation type="journal article" date="2014" name="Front. Microbiol.">
        <title>High frequency of phylogenetically diverse reductive dehalogenase-homologous genes in deep subseafloor sedimentary metagenomes.</title>
        <authorList>
            <person name="Kawai M."/>
            <person name="Futagami T."/>
            <person name="Toyoda A."/>
            <person name="Takaki Y."/>
            <person name="Nishi S."/>
            <person name="Hori S."/>
            <person name="Arai W."/>
            <person name="Tsubouchi T."/>
            <person name="Morono Y."/>
            <person name="Uchiyama I."/>
            <person name="Ito T."/>
            <person name="Fujiyama A."/>
            <person name="Inagaki F."/>
            <person name="Takami H."/>
        </authorList>
    </citation>
    <scope>NUCLEOTIDE SEQUENCE</scope>
    <source>
        <strain evidence="2">Expedition CK06-06</strain>
    </source>
</reference>
<proteinExistence type="predicted"/>